<keyword evidence="3" id="KW-1185">Reference proteome</keyword>
<dbReference type="InterPro" id="IPR011989">
    <property type="entry name" value="ARM-like"/>
</dbReference>
<dbReference type="Gene3D" id="3.40.50.300">
    <property type="entry name" value="P-loop containing nucleotide triphosphate hydrolases"/>
    <property type="match status" value="1"/>
</dbReference>
<protein>
    <recommendedName>
        <fullName evidence="1">AAA+ ATPase domain-containing protein</fullName>
    </recommendedName>
</protein>
<dbReference type="InterPro" id="IPR027417">
    <property type="entry name" value="P-loop_NTPase"/>
</dbReference>
<dbReference type="InterPro" id="IPR016024">
    <property type="entry name" value="ARM-type_fold"/>
</dbReference>
<comment type="caution">
    <text evidence="2">The sequence shown here is derived from an EMBL/GenBank/DDBJ whole genome shotgun (WGS) entry which is preliminary data.</text>
</comment>
<proteinExistence type="predicted"/>
<dbReference type="SMART" id="SM00382">
    <property type="entry name" value="AAA"/>
    <property type="match status" value="1"/>
</dbReference>
<organism evidence="2 3">
    <name type="scientific">Sphaerisporangium flaviroseum</name>
    <dbReference type="NCBI Taxonomy" id="509199"/>
    <lineage>
        <taxon>Bacteria</taxon>
        <taxon>Bacillati</taxon>
        <taxon>Actinomycetota</taxon>
        <taxon>Actinomycetes</taxon>
        <taxon>Streptosporangiales</taxon>
        <taxon>Streptosporangiaceae</taxon>
        <taxon>Sphaerisporangium</taxon>
    </lineage>
</organism>
<dbReference type="Pfam" id="PF05729">
    <property type="entry name" value="NACHT"/>
    <property type="match status" value="1"/>
</dbReference>
<gene>
    <name evidence="2" type="ORF">GCM10022226_59720</name>
</gene>
<evidence type="ECO:0000313" key="3">
    <source>
        <dbReference type="Proteomes" id="UP001500888"/>
    </source>
</evidence>
<name>A0ABP7J0J9_9ACTN</name>
<reference evidence="3" key="1">
    <citation type="journal article" date="2019" name="Int. J. Syst. Evol. Microbiol.">
        <title>The Global Catalogue of Microorganisms (GCM) 10K type strain sequencing project: providing services to taxonomists for standard genome sequencing and annotation.</title>
        <authorList>
            <consortium name="The Broad Institute Genomics Platform"/>
            <consortium name="The Broad Institute Genome Sequencing Center for Infectious Disease"/>
            <person name="Wu L."/>
            <person name="Ma J."/>
        </authorList>
    </citation>
    <scope>NUCLEOTIDE SEQUENCE [LARGE SCALE GENOMIC DNA]</scope>
    <source>
        <strain evidence="3">JCM 16908</strain>
    </source>
</reference>
<dbReference type="EMBL" id="BAAAZR010000028">
    <property type="protein sequence ID" value="GAA3830887.1"/>
    <property type="molecule type" value="Genomic_DNA"/>
</dbReference>
<dbReference type="SUPFAM" id="SSF52540">
    <property type="entry name" value="P-loop containing nucleoside triphosphate hydrolases"/>
    <property type="match status" value="1"/>
</dbReference>
<dbReference type="CDD" id="cd00009">
    <property type="entry name" value="AAA"/>
    <property type="match status" value="1"/>
</dbReference>
<dbReference type="InterPro" id="IPR003593">
    <property type="entry name" value="AAA+_ATPase"/>
</dbReference>
<accession>A0ABP7J0J9</accession>
<dbReference type="Proteomes" id="UP001500888">
    <property type="component" value="Unassembled WGS sequence"/>
</dbReference>
<dbReference type="RefSeq" id="WP_344947570.1">
    <property type="nucleotide sequence ID" value="NZ_BAAAZR010000028.1"/>
</dbReference>
<dbReference type="Gene3D" id="1.25.10.10">
    <property type="entry name" value="Leucine-rich Repeat Variant"/>
    <property type="match status" value="1"/>
</dbReference>
<sequence>MSSSIDGAVSRYRQWLLSELTSDDHGRLFPLRFKLARRSGHRVSRLSREPDGHNAFSFDELIASAAGAPIVVTGDPGSGKTTLLESFAQERLENGDPVFLLRMGLWSRHRPIVEQLAGRRLSAANATRVLRRGDCWVLFDALDEVRDHDIDAGFQAMLDFHALFPRCRIISSCRGAQLPAWAALRLHAATLQPLSPADVETALQEAARDSAMSELPLALRGELKELCRNPLVLSMTQELLLAGHDSVLQISSPSQIYDLFITLIDARERGRRPIDSAMERRFIGGGNLKLLGFVAWKMLEGMQASASEEQLAEWLEEALDDPRWSWFGSGESSPAELLAVLMTRAPLKQIPSPVGGHPQIGFMHLTFRDALAGRHLRLTMKTAGSHDALVEILLDERRRFWGPLTFVVGTEELAGRTSRLTVDVAFQHGRQELLVLAAQAVADRWDIDSGEIGDLSLSILEAFKNWDRPFDYELVRASRGLIQRLDQSYPVRLREDLVYFADKYAPVVPQAFVLTSVNALLALLDDERHDVVINALYTLASSAYRSDAQREEVALAIVLRLPGWGGDVADQAVAALKDLGAVSCLPTLRAVAQDAKSQPRSRAFAANGIAQMGDQGDLELLKGLLFDRRFRYRDSASWSLQLLARRILPHRPELRQEIVGIYLSALLSEPDDLPGRYAKGNILYSLGILKARERREAIESFILSEREAYVIEDGIYALGLLCDPGSEHILRGHLRHTDPAIRFKAGESLLALHRARRSDARLLRTDTYRIVCRMGEAIEARLTTAETTDLGMVAAMLHRGPVKTDSLREIFHIHSEQQDAVQRIFDRGLSSGLLRTRPRFLDHGSTHEVRISREDADALRHLCEKGSSEL</sequence>
<evidence type="ECO:0000259" key="1">
    <source>
        <dbReference type="SMART" id="SM00382"/>
    </source>
</evidence>
<dbReference type="SUPFAM" id="SSF48371">
    <property type="entry name" value="ARM repeat"/>
    <property type="match status" value="1"/>
</dbReference>
<dbReference type="InterPro" id="IPR007111">
    <property type="entry name" value="NACHT_NTPase"/>
</dbReference>
<feature type="domain" description="AAA+ ATPase" evidence="1">
    <location>
        <begin position="66"/>
        <end position="198"/>
    </location>
</feature>
<evidence type="ECO:0000313" key="2">
    <source>
        <dbReference type="EMBL" id="GAA3830887.1"/>
    </source>
</evidence>